<name>A0A316ARS6_9BACT</name>
<dbReference type="Proteomes" id="UP000245880">
    <property type="component" value="Unassembled WGS sequence"/>
</dbReference>
<dbReference type="PROSITE" id="PS51257">
    <property type="entry name" value="PROKAR_LIPOPROTEIN"/>
    <property type="match status" value="1"/>
</dbReference>
<dbReference type="InterPro" id="IPR011652">
    <property type="entry name" value="MORN_2"/>
</dbReference>
<sequence length="209" mass="23960">MGRRALFRGSLSLWAFIVFLSCEPDVHYVLWDDARLLQSEQYLLLDRIPFSGVVLTLDSNKTDTLVYQSYKDGLEHGAWKQYYGNGQLKEKRFFDKGQKTGDYLAFWDDGSPMLAYQFREGEYEGTCREWNRDGQLILEMNYSKGHEKGNQKMYYDNGKIRANYTVVDGRRFGLLGTKNCINISDSVFVPIPLGAGSKPLELSNSTKGE</sequence>
<proteinExistence type="predicted"/>
<evidence type="ECO:0000313" key="2">
    <source>
        <dbReference type="Proteomes" id="UP000245880"/>
    </source>
</evidence>
<dbReference type="Pfam" id="PF07661">
    <property type="entry name" value="MORN_2"/>
    <property type="match status" value="3"/>
</dbReference>
<gene>
    <name evidence="1" type="ORF">CLV98_101119</name>
</gene>
<dbReference type="AlphaFoldDB" id="A0A316ARS6"/>
<protein>
    <submittedName>
        <fullName evidence="1">MORN repeat protein</fullName>
    </submittedName>
</protein>
<reference evidence="1 2" key="1">
    <citation type="submission" date="2018-03" db="EMBL/GenBank/DDBJ databases">
        <title>Genomic Encyclopedia of Archaeal and Bacterial Type Strains, Phase II (KMG-II): from individual species to whole genera.</title>
        <authorList>
            <person name="Goeker M."/>
        </authorList>
    </citation>
    <scope>NUCLEOTIDE SEQUENCE [LARGE SCALE GENOMIC DNA]</scope>
    <source>
        <strain evidence="1 2">DSM 100346</strain>
    </source>
</reference>
<organism evidence="1 2">
    <name type="scientific">Dyadobacter jejuensis</name>
    <dbReference type="NCBI Taxonomy" id="1082580"/>
    <lineage>
        <taxon>Bacteria</taxon>
        <taxon>Pseudomonadati</taxon>
        <taxon>Bacteroidota</taxon>
        <taxon>Cytophagia</taxon>
        <taxon>Cytophagales</taxon>
        <taxon>Spirosomataceae</taxon>
        <taxon>Dyadobacter</taxon>
    </lineage>
</organism>
<comment type="caution">
    <text evidence="1">The sequence shown here is derived from an EMBL/GenBank/DDBJ whole genome shotgun (WGS) entry which is preliminary data.</text>
</comment>
<dbReference type="EMBL" id="QGDT01000001">
    <property type="protein sequence ID" value="PWJ59944.1"/>
    <property type="molecule type" value="Genomic_DNA"/>
</dbReference>
<evidence type="ECO:0000313" key="1">
    <source>
        <dbReference type="EMBL" id="PWJ59944.1"/>
    </source>
</evidence>
<dbReference type="SUPFAM" id="SSF82185">
    <property type="entry name" value="Histone H3 K4-specific methyltransferase SET7/9 N-terminal domain"/>
    <property type="match status" value="1"/>
</dbReference>
<keyword evidence="2" id="KW-1185">Reference proteome</keyword>
<accession>A0A316ARS6</accession>
<dbReference type="Gene3D" id="2.20.110.10">
    <property type="entry name" value="Histone H3 K4-specific methyltransferase SET7/9 N-terminal domain"/>
    <property type="match status" value="2"/>
</dbReference>